<accession>A0A383EM28</accession>
<feature type="non-terminal residue" evidence="1">
    <location>
        <position position="158"/>
    </location>
</feature>
<dbReference type="EMBL" id="UINC01226589">
    <property type="protein sequence ID" value="SVE57138.1"/>
    <property type="molecule type" value="Genomic_DNA"/>
</dbReference>
<gene>
    <name evidence="1" type="ORF">METZ01_LOCUS509992</name>
</gene>
<sequence>MKIIIMTIILSLFAVGCAPQIQPSFEDSNQRFIEKTISKLDIGKELEDKINTTDRIALLSIESPDFLHKPIIAMIEDQVIASLIKKGYTLVERDAEAIQKMIREGKERYLLTFNTPSENINYDKLTGDALDPGINFIHTHLISADIAIFYRILEIGII</sequence>
<proteinExistence type="predicted"/>
<protein>
    <recommendedName>
        <fullName evidence="2">Lipoprotein</fullName>
    </recommendedName>
</protein>
<evidence type="ECO:0000313" key="1">
    <source>
        <dbReference type="EMBL" id="SVE57138.1"/>
    </source>
</evidence>
<name>A0A383EM28_9ZZZZ</name>
<evidence type="ECO:0008006" key="2">
    <source>
        <dbReference type="Google" id="ProtNLM"/>
    </source>
</evidence>
<dbReference type="AlphaFoldDB" id="A0A383EM28"/>
<reference evidence="1" key="1">
    <citation type="submission" date="2018-05" db="EMBL/GenBank/DDBJ databases">
        <authorList>
            <person name="Lanie J.A."/>
            <person name="Ng W.-L."/>
            <person name="Kazmierczak K.M."/>
            <person name="Andrzejewski T.M."/>
            <person name="Davidsen T.M."/>
            <person name="Wayne K.J."/>
            <person name="Tettelin H."/>
            <person name="Glass J.I."/>
            <person name="Rusch D."/>
            <person name="Podicherti R."/>
            <person name="Tsui H.-C.T."/>
            <person name="Winkler M.E."/>
        </authorList>
    </citation>
    <scope>NUCLEOTIDE SEQUENCE</scope>
</reference>
<dbReference type="PROSITE" id="PS51257">
    <property type="entry name" value="PROKAR_LIPOPROTEIN"/>
    <property type="match status" value="1"/>
</dbReference>
<organism evidence="1">
    <name type="scientific">marine metagenome</name>
    <dbReference type="NCBI Taxonomy" id="408172"/>
    <lineage>
        <taxon>unclassified sequences</taxon>
        <taxon>metagenomes</taxon>
        <taxon>ecological metagenomes</taxon>
    </lineage>
</organism>